<dbReference type="EMBL" id="JACHDS010000001">
    <property type="protein sequence ID" value="MBB6172880.1"/>
    <property type="molecule type" value="Genomic_DNA"/>
</dbReference>
<name>A0A7X0D647_9ACTN</name>
<protein>
    <submittedName>
        <fullName evidence="1">Uncharacterized protein</fullName>
    </submittedName>
</protein>
<keyword evidence="2" id="KW-1185">Reference proteome</keyword>
<evidence type="ECO:0000313" key="1">
    <source>
        <dbReference type="EMBL" id="MBB6172880.1"/>
    </source>
</evidence>
<sequence>MKGLGRYEKLTPQKIHERFVALVHGKAKHNRVRSL</sequence>
<comment type="caution">
    <text evidence="1">The sequence shown here is derived from an EMBL/GenBank/DDBJ whole genome shotgun (WGS) entry which is preliminary data.</text>
</comment>
<reference evidence="1 2" key="1">
    <citation type="submission" date="2020-08" db="EMBL/GenBank/DDBJ databases">
        <title>Sequencing the genomes of 1000 actinobacteria strains.</title>
        <authorList>
            <person name="Klenk H.-P."/>
        </authorList>
    </citation>
    <scope>NUCLEOTIDE SEQUENCE [LARGE SCALE GENOMIC DNA]</scope>
    <source>
        <strain evidence="1 2">DSM 46659</strain>
    </source>
</reference>
<gene>
    <name evidence="1" type="ORF">HNR23_002940</name>
</gene>
<evidence type="ECO:0000313" key="2">
    <source>
        <dbReference type="Proteomes" id="UP000546642"/>
    </source>
</evidence>
<dbReference type="AlphaFoldDB" id="A0A7X0D647"/>
<proteinExistence type="predicted"/>
<organism evidence="1 2">
    <name type="scientific">Nocardiopsis mwathae</name>
    <dbReference type="NCBI Taxonomy" id="1472723"/>
    <lineage>
        <taxon>Bacteria</taxon>
        <taxon>Bacillati</taxon>
        <taxon>Actinomycetota</taxon>
        <taxon>Actinomycetes</taxon>
        <taxon>Streptosporangiales</taxon>
        <taxon>Nocardiopsidaceae</taxon>
        <taxon>Nocardiopsis</taxon>
    </lineage>
</organism>
<accession>A0A7X0D647</accession>
<dbReference type="Proteomes" id="UP000546642">
    <property type="component" value="Unassembled WGS sequence"/>
</dbReference>